<gene>
    <name evidence="2" type="ORF">AVDCRST_MAG87-1348</name>
</gene>
<feature type="transmembrane region" description="Helical" evidence="1">
    <location>
        <begin position="350"/>
        <end position="370"/>
    </location>
</feature>
<evidence type="ECO:0008006" key="3">
    <source>
        <dbReference type="Google" id="ProtNLM"/>
    </source>
</evidence>
<feature type="transmembrane region" description="Helical" evidence="1">
    <location>
        <begin position="248"/>
        <end position="269"/>
    </location>
</feature>
<feature type="transmembrane region" description="Helical" evidence="1">
    <location>
        <begin position="101"/>
        <end position="119"/>
    </location>
</feature>
<keyword evidence="1" id="KW-0812">Transmembrane</keyword>
<evidence type="ECO:0000313" key="2">
    <source>
        <dbReference type="EMBL" id="CAA9557999.1"/>
    </source>
</evidence>
<keyword evidence="1" id="KW-0472">Membrane</keyword>
<feature type="transmembrane region" description="Helical" evidence="1">
    <location>
        <begin position="323"/>
        <end position="343"/>
    </location>
</feature>
<dbReference type="AlphaFoldDB" id="A0A6J4UQZ2"/>
<reference evidence="2" key="1">
    <citation type="submission" date="2020-02" db="EMBL/GenBank/DDBJ databases">
        <authorList>
            <person name="Meier V. D."/>
        </authorList>
    </citation>
    <scope>NUCLEOTIDE SEQUENCE</scope>
    <source>
        <strain evidence="2">AVDCRST_MAG87</strain>
    </source>
</reference>
<dbReference type="EMBL" id="CADCWJ010000303">
    <property type="protein sequence ID" value="CAA9557999.1"/>
    <property type="molecule type" value="Genomic_DNA"/>
</dbReference>
<accession>A0A6J4UQZ2</accession>
<keyword evidence="1" id="KW-1133">Transmembrane helix</keyword>
<proteinExistence type="predicted"/>
<feature type="transmembrane region" description="Helical" evidence="1">
    <location>
        <begin position="150"/>
        <end position="169"/>
    </location>
</feature>
<name>A0A6J4UQZ2_9BACT</name>
<feature type="transmembrane region" description="Helical" evidence="1">
    <location>
        <begin position="71"/>
        <end position="89"/>
    </location>
</feature>
<protein>
    <recommendedName>
        <fullName evidence="3">Glycosyltransferase RgtA/B/C/D-like domain-containing protein</fullName>
    </recommendedName>
</protein>
<feature type="transmembrane region" description="Helical" evidence="1">
    <location>
        <begin position="181"/>
        <end position="213"/>
    </location>
</feature>
<organism evidence="2">
    <name type="scientific">uncultured Thermomicrobiales bacterium</name>
    <dbReference type="NCBI Taxonomy" id="1645740"/>
    <lineage>
        <taxon>Bacteria</taxon>
        <taxon>Pseudomonadati</taxon>
        <taxon>Thermomicrobiota</taxon>
        <taxon>Thermomicrobia</taxon>
        <taxon>Thermomicrobiales</taxon>
        <taxon>environmental samples</taxon>
    </lineage>
</organism>
<sequence length="565" mass="61167">MRAPRSLAENVRAPKEDRVFLAACVAVTLLALMLRAVTLERAWVQIDEPSSLLAIRMVAEKGYPLFPSDVLYLQGALFSYLAAPLAWMLDGDALLDAAQALGLALGLIVVPVAMVLVRYLTASTVAAGLTGLLIAGDPNLIAWGITLRPYGLLAGITMMVSYCFVKLVAEGKDATVARVRAVTWIPVMAVLGTFTHIGFWLVAPAMALIGLVVWNRSLLAHNRLILSRGLSSLAAPLAFLLLGRYTGIGNGTGGVTTGASFVGSHLFSLSRVAERPAIRWEIWSNNFGHGLFHASLPLLIALCSGILIFRALAPAGDDARSTAGVIVVLIHWITILIVGVFVVHDPQPRYLVHILPLGYVMLSVAAASLWQAAKAHVWLPRLSIRLALAAIVVLPSLAHSASAAGWRMGVAGHDADYWDITRWVGNHYEAGQYVITALPPAAAFWFPQEVVEEQMFFLAGPKGRNRTERYSRKMEDGRKGDYWLGTPPIDSIDALCQVLDAHAGNAWIIVDSARLEAQWAYKGEMADVINGSSAIRHQGDGRSLALSVKPVWRWDRDLTRACTGE</sequence>
<feature type="transmembrane region" description="Helical" evidence="1">
    <location>
        <begin position="290"/>
        <end position="311"/>
    </location>
</feature>
<evidence type="ECO:0000256" key="1">
    <source>
        <dbReference type="SAM" id="Phobius"/>
    </source>
</evidence>
<feature type="transmembrane region" description="Helical" evidence="1">
    <location>
        <begin position="20"/>
        <end position="38"/>
    </location>
</feature>